<dbReference type="Pfam" id="PF11706">
    <property type="entry name" value="zf-CGNR"/>
    <property type="match status" value="1"/>
</dbReference>
<name>A0ABV6ML10_9PSEU</name>
<evidence type="ECO:0000313" key="2">
    <source>
        <dbReference type="EMBL" id="MFC0540792.1"/>
    </source>
</evidence>
<sequence>MWPANGRFGMEVAPAGLAFVHDLLNTLPAGKPRAADLLGSLDEARPWLDGALTAWAAETGREQPVVSLTERDLGQIRGLREEIKNVLTGGEGAPERPSAALELSSAALRLETDGRVVIEPRGTGAQLVSSVVMIEMLTAQQADTWRRLKVCRNPRCQVAFFDRSRNNSGVWHSTKACGNVENLRAHRARAKSTA</sequence>
<dbReference type="Gene3D" id="1.10.3300.10">
    <property type="entry name" value="Jann2411-like domain"/>
    <property type="match status" value="1"/>
</dbReference>
<dbReference type="PANTHER" id="PTHR35525:SF3">
    <property type="entry name" value="BLL6575 PROTEIN"/>
    <property type="match status" value="1"/>
</dbReference>
<gene>
    <name evidence="2" type="ORF">ACFFH7_04840</name>
</gene>
<evidence type="ECO:0000259" key="1">
    <source>
        <dbReference type="Pfam" id="PF11706"/>
    </source>
</evidence>
<dbReference type="Pfam" id="PF07336">
    <property type="entry name" value="ABATE"/>
    <property type="match status" value="1"/>
</dbReference>
<feature type="domain" description="Zinc finger CGNR" evidence="1">
    <location>
        <begin position="147"/>
        <end position="189"/>
    </location>
</feature>
<comment type="caution">
    <text evidence="2">The sequence shown here is derived from an EMBL/GenBank/DDBJ whole genome shotgun (WGS) entry which is preliminary data.</text>
</comment>
<proteinExistence type="predicted"/>
<dbReference type="EMBL" id="JBHLUD010000001">
    <property type="protein sequence ID" value="MFC0540792.1"/>
    <property type="molecule type" value="Genomic_DNA"/>
</dbReference>
<dbReference type="InterPro" id="IPR021005">
    <property type="entry name" value="Znf_CGNR"/>
</dbReference>
<evidence type="ECO:0000313" key="3">
    <source>
        <dbReference type="Proteomes" id="UP001589810"/>
    </source>
</evidence>
<protein>
    <submittedName>
        <fullName evidence="2">CGNR zinc finger domain-containing protein</fullName>
    </submittedName>
</protein>
<dbReference type="InterPro" id="IPR023286">
    <property type="entry name" value="ABATE_dom_sf"/>
</dbReference>
<accession>A0ABV6ML10</accession>
<organism evidence="2 3">
    <name type="scientific">Kutzneria chonburiensis</name>
    <dbReference type="NCBI Taxonomy" id="1483604"/>
    <lineage>
        <taxon>Bacteria</taxon>
        <taxon>Bacillati</taxon>
        <taxon>Actinomycetota</taxon>
        <taxon>Actinomycetes</taxon>
        <taxon>Pseudonocardiales</taxon>
        <taxon>Pseudonocardiaceae</taxon>
        <taxon>Kutzneria</taxon>
    </lineage>
</organism>
<keyword evidence="3" id="KW-1185">Reference proteome</keyword>
<dbReference type="Proteomes" id="UP001589810">
    <property type="component" value="Unassembled WGS sequence"/>
</dbReference>
<dbReference type="InterPro" id="IPR010852">
    <property type="entry name" value="ABATE"/>
</dbReference>
<dbReference type="SUPFAM" id="SSF160904">
    <property type="entry name" value="Jann2411-like"/>
    <property type="match status" value="1"/>
</dbReference>
<reference evidence="2 3" key="1">
    <citation type="submission" date="2024-09" db="EMBL/GenBank/DDBJ databases">
        <authorList>
            <person name="Sun Q."/>
            <person name="Mori K."/>
        </authorList>
    </citation>
    <scope>NUCLEOTIDE SEQUENCE [LARGE SCALE GENOMIC DNA]</scope>
    <source>
        <strain evidence="2 3">TBRC 1432</strain>
    </source>
</reference>
<dbReference type="PANTHER" id="PTHR35525">
    <property type="entry name" value="BLL6575 PROTEIN"/>
    <property type="match status" value="1"/>
</dbReference>
<dbReference type="RefSeq" id="WP_273939636.1">
    <property type="nucleotide sequence ID" value="NZ_CP097263.1"/>
</dbReference>